<dbReference type="NCBIfam" id="TIGR03170">
    <property type="entry name" value="flgA_cterm"/>
    <property type="match status" value="1"/>
</dbReference>
<evidence type="ECO:0000256" key="4">
    <source>
        <dbReference type="SAM" id="SignalP"/>
    </source>
</evidence>
<dbReference type="Pfam" id="PF13144">
    <property type="entry name" value="ChapFlgA"/>
    <property type="match status" value="1"/>
</dbReference>
<dbReference type="CDD" id="cd11614">
    <property type="entry name" value="SAF_CpaB_FlgA_like"/>
    <property type="match status" value="1"/>
</dbReference>
<proteinExistence type="predicted"/>
<dbReference type="PANTHER" id="PTHR36307">
    <property type="entry name" value="FLAGELLA BASAL BODY P-RING FORMATION PROTEIN FLGA"/>
    <property type="match status" value="1"/>
</dbReference>
<feature type="chain" id="PRO_5023132399" evidence="4">
    <location>
        <begin position="30"/>
        <end position="259"/>
    </location>
</feature>
<comment type="subcellular location">
    <subcellularLocation>
        <location evidence="1">Periplasm</location>
    </subcellularLocation>
</comment>
<evidence type="ECO:0000256" key="3">
    <source>
        <dbReference type="ARBA" id="ARBA00022764"/>
    </source>
</evidence>
<reference evidence="6 7" key="1">
    <citation type="submission" date="2019-08" db="EMBL/GenBank/DDBJ databases">
        <title>Selenomonas sp. mPRGC5 and Selenomonas sp. mPRGC8 isolated from ruminal fluid of dairy goat (Capra hircus).</title>
        <authorList>
            <person name="Poothong S."/>
            <person name="Nuengjamnong C."/>
            <person name="Tanasupawat S."/>
        </authorList>
    </citation>
    <scope>NUCLEOTIDE SEQUENCE [LARGE SCALE GENOMIC DNA]</scope>
    <source>
        <strain evidence="7">mPRGC5</strain>
    </source>
</reference>
<keyword evidence="3" id="KW-0574">Periplasm</keyword>
<dbReference type="InterPro" id="IPR013974">
    <property type="entry name" value="SAF"/>
</dbReference>
<gene>
    <name evidence="6" type="primary">flgA</name>
    <name evidence="6" type="ORF">FZ040_13470</name>
</gene>
<evidence type="ECO:0000313" key="6">
    <source>
        <dbReference type="EMBL" id="TYZ19393.1"/>
    </source>
</evidence>
<accession>A0A5D6VT36</accession>
<feature type="signal peptide" evidence="4">
    <location>
        <begin position="1"/>
        <end position="29"/>
    </location>
</feature>
<dbReference type="PANTHER" id="PTHR36307:SF1">
    <property type="entry name" value="FLAGELLA BASAL BODY P-RING FORMATION PROTEIN FLGA"/>
    <property type="match status" value="1"/>
</dbReference>
<dbReference type="Gene3D" id="3.90.1210.10">
    <property type="entry name" value="Antifreeze-like/N-acetylneuraminic acid synthase C-terminal domain"/>
    <property type="match status" value="1"/>
</dbReference>
<dbReference type="AlphaFoldDB" id="A0A5D6VT36"/>
<dbReference type="SMART" id="SM00858">
    <property type="entry name" value="SAF"/>
    <property type="match status" value="1"/>
</dbReference>
<evidence type="ECO:0000313" key="7">
    <source>
        <dbReference type="Proteomes" id="UP000323646"/>
    </source>
</evidence>
<sequence>MKKISLAILCFLWSGFFCLFIPAVPTALAASAYPQTISSERFVELAQQKVESQLREMGETRRHELMLIRAPQPMKLPPGPIICEVELPPGPIICEVELPQAVKYSGNVPVHIRVFVNGKFYRRTVCYYEVAVYDKILVAEHDLMLEKPIQPADVRLEERRVESGNGRYLTKMGDLAGRVPARIIRAGSAVESAMLQNPVVFNVGAPLTIIANFNGVEVKTDGLAMQRGRVGGEVRVRNVRSGKVLRGRVIDAKTVEIIS</sequence>
<dbReference type="Gene3D" id="2.30.30.760">
    <property type="match status" value="1"/>
</dbReference>
<evidence type="ECO:0000259" key="5">
    <source>
        <dbReference type="SMART" id="SM00858"/>
    </source>
</evidence>
<keyword evidence="6" id="KW-0969">Cilium</keyword>
<dbReference type="EMBL" id="VTOY01000024">
    <property type="protein sequence ID" value="TYZ19393.1"/>
    <property type="molecule type" value="Genomic_DNA"/>
</dbReference>
<dbReference type="InterPro" id="IPR017585">
    <property type="entry name" value="SAF_FlgA"/>
</dbReference>
<keyword evidence="7" id="KW-1185">Reference proteome</keyword>
<dbReference type="OrthoDB" id="1663924at2"/>
<protein>
    <submittedName>
        <fullName evidence="6">Flagellar basal body P-ring formation protein FlgA</fullName>
    </submittedName>
</protein>
<name>A0A5D6VT36_9FIRM</name>
<dbReference type="Proteomes" id="UP000323646">
    <property type="component" value="Unassembled WGS sequence"/>
</dbReference>
<feature type="domain" description="SAF" evidence="5">
    <location>
        <begin position="134"/>
        <end position="196"/>
    </location>
</feature>
<dbReference type="GO" id="GO:0044780">
    <property type="term" value="P:bacterial-type flagellum assembly"/>
    <property type="evidence" value="ECO:0007669"/>
    <property type="project" value="InterPro"/>
</dbReference>
<dbReference type="RefSeq" id="WP_149172485.1">
    <property type="nucleotide sequence ID" value="NZ_VTOY01000024.1"/>
</dbReference>
<dbReference type="GO" id="GO:0042597">
    <property type="term" value="C:periplasmic space"/>
    <property type="evidence" value="ECO:0007669"/>
    <property type="project" value="UniProtKB-SubCell"/>
</dbReference>
<keyword evidence="2 4" id="KW-0732">Signal</keyword>
<keyword evidence="6" id="KW-0966">Cell projection</keyword>
<dbReference type="InterPro" id="IPR039246">
    <property type="entry name" value="Flagellar_FlgA"/>
</dbReference>
<keyword evidence="6" id="KW-0282">Flagellum</keyword>
<evidence type="ECO:0000256" key="1">
    <source>
        <dbReference type="ARBA" id="ARBA00004418"/>
    </source>
</evidence>
<evidence type="ECO:0000256" key="2">
    <source>
        <dbReference type="ARBA" id="ARBA00022729"/>
    </source>
</evidence>
<organism evidence="6 7">
    <name type="scientific">Selenomonas ruminis</name>
    <dbReference type="NCBI Taxonomy" id="2593411"/>
    <lineage>
        <taxon>Bacteria</taxon>
        <taxon>Bacillati</taxon>
        <taxon>Bacillota</taxon>
        <taxon>Negativicutes</taxon>
        <taxon>Selenomonadales</taxon>
        <taxon>Selenomonadaceae</taxon>
        <taxon>Selenomonas</taxon>
    </lineage>
</organism>
<comment type="caution">
    <text evidence="6">The sequence shown here is derived from an EMBL/GenBank/DDBJ whole genome shotgun (WGS) entry which is preliminary data.</text>
</comment>